<evidence type="ECO:0000313" key="3">
    <source>
        <dbReference type="Proteomes" id="UP001431784"/>
    </source>
</evidence>
<comment type="caution">
    <text evidence="2">The sequence shown here is derived from an EMBL/GenBank/DDBJ whole genome shotgun (WGS) entry which is preliminary data.</text>
</comment>
<sequence length="208" mass="22741">MRQFGRMVRNIGMILPMAFATAADEMDLSDISTPGCAVSGLAVSPPAPWLNAQISGLPEQMSGCQMMRTDDDEHLVGIIRILSVQTGPGMSADEARERVIAFESLIWRDIGFEVTDRLWLREDVPVHDRHDEGFSSGSAVGLAAVIQGTQLPQEIHVLFFSRLPDNTHYVISLLTPSGPDATEIYAHNLEDYSRILNSLTLTSDGSGE</sequence>
<proteinExistence type="predicted"/>
<dbReference type="Proteomes" id="UP001431784">
    <property type="component" value="Unassembled WGS sequence"/>
</dbReference>
<evidence type="ECO:0008006" key="4">
    <source>
        <dbReference type="Google" id="ProtNLM"/>
    </source>
</evidence>
<gene>
    <name evidence="2" type="ORF">PUT78_08180</name>
</gene>
<accession>A0ABT5T8P1</accession>
<feature type="signal peptide" evidence="1">
    <location>
        <begin position="1"/>
        <end position="22"/>
    </location>
</feature>
<name>A0ABT5T8P1_9RHOB</name>
<feature type="chain" id="PRO_5045840630" description="DUF1795 domain-containing protein" evidence="1">
    <location>
        <begin position="23"/>
        <end position="208"/>
    </location>
</feature>
<protein>
    <recommendedName>
        <fullName evidence="4">DUF1795 domain-containing protein</fullName>
    </recommendedName>
</protein>
<organism evidence="2 3">
    <name type="scientific">Roseinatronobacter alkalisoli</name>
    <dbReference type="NCBI Taxonomy" id="3028235"/>
    <lineage>
        <taxon>Bacteria</taxon>
        <taxon>Pseudomonadati</taxon>
        <taxon>Pseudomonadota</taxon>
        <taxon>Alphaproteobacteria</taxon>
        <taxon>Rhodobacterales</taxon>
        <taxon>Paracoccaceae</taxon>
        <taxon>Roseinatronobacter</taxon>
    </lineage>
</organism>
<dbReference type="EMBL" id="JAQZSM010000005">
    <property type="protein sequence ID" value="MDD7971075.1"/>
    <property type="molecule type" value="Genomic_DNA"/>
</dbReference>
<evidence type="ECO:0000256" key="1">
    <source>
        <dbReference type="SAM" id="SignalP"/>
    </source>
</evidence>
<reference evidence="2" key="1">
    <citation type="submission" date="2023-02" db="EMBL/GenBank/DDBJ databases">
        <title>Description of Roseinatronobacter alkalisoli sp. nov., an alkaliphilic bacerium isolated from soda soil.</title>
        <authorList>
            <person name="Wei W."/>
        </authorList>
    </citation>
    <scope>NUCLEOTIDE SEQUENCE</scope>
    <source>
        <strain evidence="2">HJB301</strain>
    </source>
</reference>
<dbReference type="RefSeq" id="WP_274351760.1">
    <property type="nucleotide sequence ID" value="NZ_JAQZSM010000005.1"/>
</dbReference>
<keyword evidence="1" id="KW-0732">Signal</keyword>
<evidence type="ECO:0000313" key="2">
    <source>
        <dbReference type="EMBL" id="MDD7971075.1"/>
    </source>
</evidence>
<keyword evidence="3" id="KW-1185">Reference proteome</keyword>